<evidence type="ECO:0000313" key="2">
    <source>
        <dbReference type="WBParaSite" id="PgR007_g159_t01"/>
    </source>
</evidence>
<dbReference type="WBParaSite" id="PgR007_g159_t01">
    <property type="protein sequence ID" value="PgR007_g159_t01"/>
    <property type="gene ID" value="PgR007_g159"/>
</dbReference>
<evidence type="ECO:0000313" key="1">
    <source>
        <dbReference type="Proteomes" id="UP000887569"/>
    </source>
</evidence>
<organism evidence="1 2">
    <name type="scientific">Parascaris univalens</name>
    <name type="common">Nematode worm</name>
    <dbReference type="NCBI Taxonomy" id="6257"/>
    <lineage>
        <taxon>Eukaryota</taxon>
        <taxon>Metazoa</taxon>
        <taxon>Ecdysozoa</taxon>
        <taxon>Nematoda</taxon>
        <taxon>Chromadorea</taxon>
        <taxon>Rhabditida</taxon>
        <taxon>Spirurina</taxon>
        <taxon>Ascaridomorpha</taxon>
        <taxon>Ascaridoidea</taxon>
        <taxon>Ascarididae</taxon>
        <taxon>Parascaris</taxon>
    </lineage>
</organism>
<dbReference type="AlphaFoldDB" id="A0A915AI64"/>
<sequence length="211" mass="24608">MELRLTMYRLKFNVSINVSIVQRDCKDHQDLKGDLDLAECVALEDMPVCQEETDSPASLDKWDLWDLLDHQVWRGHQVKRERTQSMLLVGKVSKEYLENQALLAMKVREVILDHLAWLDHLVNVGRKEHLAETENWVHLVSLETKVSLVMTRNIAPVLKEMKKPSSPMDTKGVSKAHIFICPVAAYICPMFKFLRKHFDKETHNLCIYIWD</sequence>
<dbReference type="Proteomes" id="UP000887569">
    <property type="component" value="Unplaced"/>
</dbReference>
<proteinExistence type="predicted"/>
<keyword evidence="1" id="KW-1185">Reference proteome</keyword>
<protein>
    <submittedName>
        <fullName evidence="2">Uncharacterized protein</fullName>
    </submittedName>
</protein>
<name>A0A915AI64_PARUN</name>
<accession>A0A915AI64</accession>
<reference evidence="2" key="1">
    <citation type="submission" date="2022-11" db="UniProtKB">
        <authorList>
            <consortium name="WormBaseParasite"/>
        </authorList>
    </citation>
    <scope>IDENTIFICATION</scope>
</reference>